<dbReference type="PATRIC" id="fig|1177179.3.peg.2832"/>
<dbReference type="Pfam" id="PF00535">
    <property type="entry name" value="Glycos_transf_2"/>
    <property type="match status" value="1"/>
</dbReference>
<proteinExistence type="predicted"/>
<dbReference type="InterPro" id="IPR029044">
    <property type="entry name" value="Nucleotide-diphossugar_trans"/>
</dbReference>
<evidence type="ECO:0000259" key="1">
    <source>
        <dbReference type="Pfam" id="PF00535"/>
    </source>
</evidence>
<dbReference type="Proteomes" id="UP000010164">
    <property type="component" value="Unassembled WGS sequence"/>
</dbReference>
<evidence type="ECO:0000313" key="2">
    <source>
        <dbReference type="EMBL" id="EKF73277.1"/>
    </source>
</evidence>
<dbReference type="OrthoDB" id="9801954at2"/>
<keyword evidence="2" id="KW-0808">Transferase</keyword>
<evidence type="ECO:0000313" key="3">
    <source>
        <dbReference type="Proteomes" id="UP000010164"/>
    </source>
</evidence>
<dbReference type="PANTHER" id="PTHR22916">
    <property type="entry name" value="GLYCOSYLTRANSFERASE"/>
    <property type="match status" value="1"/>
</dbReference>
<comment type="caution">
    <text evidence="2">The sequence shown here is derived from an EMBL/GenBank/DDBJ whole genome shotgun (WGS) entry which is preliminary data.</text>
</comment>
<name>L0WB00_9GAMM</name>
<dbReference type="CDD" id="cd00761">
    <property type="entry name" value="Glyco_tranf_GTA_type"/>
    <property type="match status" value="1"/>
</dbReference>
<feature type="domain" description="Glycosyltransferase 2-like" evidence="1">
    <location>
        <begin position="9"/>
        <end position="103"/>
    </location>
</feature>
<organism evidence="2 3">
    <name type="scientific">Alcanivorax hongdengensis A-11-3</name>
    <dbReference type="NCBI Taxonomy" id="1177179"/>
    <lineage>
        <taxon>Bacteria</taxon>
        <taxon>Pseudomonadati</taxon>
        <taxon>Pseudomonadota</taxon>
        <taxon>Gammaproteobacteria</taxon>
        <taxon>Oceanospirillales</taxon>
        <taxon>Alcanivoracaceae</taxon>
        <taxon>Alcanivorax</taxon>
    </lineage>
</organism>
<dbReference type="GO" id="GO:0016758">
    <property type="term" value="F:hexosyltransferase activity"/>
    <property type="evidence" value="ECO:0007669"/>
    <property type="project" value="UniProtKB-ARBA"/>
</dbReference>
<gene>
    <name evidence="2" type="ORF">A11A3_14360</name>
</gene>
<sequence length="319" mass="36486">MQSNQTTISVIIPAYNVENYIAESLKSLVNQTVYPDEVIIIDDGSTDSTLKIVESFEFPFKSTVISTENRGQGQARNLGMEKSESDYLYFFDSDDILDSRFIEFAKEKSSRSPSPDLLLFSGEVFHDGEDLMGTRISSYKRGFSGDGLSAEQTLSAFLNEGRWDVGASLYMVKRELMTKNGLSFHSWHHEDTQIFYQLLSLASRVTVSNEVFFYRRIRRNSIMTMGFNKKHAIGSKLLIESLIEIANARNSTNWKDFITRSMKLSIEPYIRSCRYSGTKIDLSIIMKMLSQAKSPKLYLWTTLILINKDAINIIRKIKK</sequence>
<reference evidence="2 3" key="1">
    <citation type="journal article" date="2012" name="J. Bacteriol.">
        <title>Genome Sequence of the Alkane-Degrading Bacterium Alcanivorax hongdengensis Type Strain A-11-3.</title>
        <authorList>
            <person name="Lai Q."/>
            <person name="Shao Z."/>
        </authorList>
    </citation>
    <scope>NUCLEOTIDE SEQUENCE [LARGE SCALE GENOMIC DNA]</scope>
    <source>
        <strain evidence="2 3">A-11-3</strain>
    </source>
</reference>
<keyword evidence="3" id="KW-1185">Reference proteome</keyword>
<dbReference type="eggNOG" id="COG1216">
    <property type="taxonomic scope" value="Bacteria"/>
</dbReference>
<dbReference type="InterPro" id="IPR001173">
    <property type="entry name" value="Glyco_trans_2-like"/>
</dbReference>
<dbReference type="PANTHER" id="PTHR22916:SF71">
    <property type="entry name" value="GLYCOSYL TRANSFERASE"/>
    <property type="match status" value="1"/>
</dbReference>
<dbReference type="AlphaFoldDB" id="L0WB00"/>
<dbReference type="STRING" id="1177179.A11A3_14360"/>
<accession>L0WB00</accession>
<dbReference type="EMBL" id="AMRJ01000029">
    <property type="protein sequence ID" value="EKF73277.1"/>
    <property type="molecule type" value="Genomic_DNA"/>
</dbReference>
<dbReference type="RefSeq" id="WP_008930042.1">
    <property type="nucleotide sequence ID" value="NZ_AMRJ01000029.1"/>
</dbReference>
<dbReference type="SUPFAM" id="SSF53448">
    <property type="entry name" value="Nucleotide-diphospho-sugar transferases"/>
    <property type="match status" value="1"/>
</dbReference>
<protein>
    <submittedName>
        <fullName evidence="2">Glycosyl transferase family protein</fullName>
    </submittedName>
</protein>
<dbReference type="Gene3D" id="3.90.550.10">
    <property type="entry name" value="Spore Coat Polysaccharide Biosynthesis Protein SpsA, Chain A"/>
    <property type="match status" value="1"/>
</dbReference>